<comment type="caution">
    <text evidence="1">The sequence shown here is derived from an EMBL/GenBank/DDBJ whole genome shotgun (WGS) entry which is preliminary data.</text>
</comment>
<protein>
    <submittedName>
        <fullName evidence="1">Uncharacterized protein</fullName>
    </submittedName>
</protein>
<reference evidence="1" key="1">
    <citation type="submission" date="2021-01" db="EMBL/GenBank/DDBJ databases">
        <title>Phytophthora aleatoria, a newly-described species from Pinus radiata is distinct from Phytophthora cactorum isolates based on comparative genomics.</title>
        <authorList>
            <person name="Mcdougal R."/>
            <person name="Panda P."/>
            <person name="Williams N."/>
            <person name="Studholme D.J."/>
        </authorList>
    </citation>
    <scope>NUCLEOTIDE SEQUENCE</scope>
    <source>
        <strain evidence="1">NZFS 3830</strain>
    </source>
</reference>
<dbReference type="AlphaFoldDB" id="A0A8T1TJ13"/>
<dbReference type="Proteomes" id="UP000688947">
    <property type="component" value="Unassembled WGS sequence"/>
</dbReference>
<accession>A0A8T1TJ13</accession>
<dbReference type="EMBL" id="JAENGZ010003439">
    <property type="protein sequence ID" value="KAG6941598.1"/>
    <property type="molecule type" value="Genomic_DNA"/>
</dbReference>
<evidence type="ECO:0000313" key="2">
    <source>
        <dbReference type="Proteomes" id="UP000688947"/>
    </source>
</evidence>
<proteinExistence type="predicted"/>
<name>A0A8T1TJ13_9STRA</name>
<evidence type="ECO:0000313" key="1">
    <source>
        <dbReference type="EMBL" id="KAG6941598.1"/>
    </source>
</evidence>
<sequence>MFEIRYIGHRVKKMDVKKRLPDSSCKPFRLSESLVRTALDTIEKAIPSHETMGLRRCQSATEECWVINIDGVGVFTHTYKLWRCSLCGVCRKFAPTEGTVTPG</sequence>
<gene>
    <name evidence="1" type="ORF">JG687_00019560</name>
</gene>
<organism evidence="1 2">
    <name type="scientific">Phytophthora cactorum</name>
    <dbReference type="NCBI Taxonomy" id="29920"/>
    <lineage>
        <taxon>Eukaryota</taxon>
        <taxon>Sar</taxon>
        <taxon>Stramenopiles</taxon>
        <taxon>Oomycota</taxon>
        <taxon>Peronosporomycetes</taxon>
        <taxon>Peronosporales</taxon>
        <taxon>Peronosporaceae</taxon>
        <taxon>Phytophthora</taxon>
    </lineage>
</organism>